<proteinExistence type="predicted"/>
<organism evidence="2">
    <name type="scientific">Gordonia amarae</name>
    <dbReference type="NCBI Taxonomy" id="36821"/>
    <lineage>
        <taxon>Bacteria</taxon>
        <taxon>Bacillati</taxon>
        <taxon>Actinomycetota</taxon>
        <taxon>Actinomycetes</taxon>
        <taxon>Mycobacteriales</taxon>
        <taxon>Gordoniaceae</taxon>
        <taxon>Gordonia</taxon>
    </lineage>
</organism>
<feature type="region of interest" description="Disordered" evidence="1">
    <location>
        <begin position="61"/>
        <end position="81"/>
    </location>
</feature>
<evidence type="ECO:0000256" key="1">
    <source>
        <dbReference type="SAM" id="MobiDB-lite"/>
    </source>
</evidence>
<dbReference type="RefSeq" id="WP_005185211.1">
    <property type="nucleotide sequence ID" value="NZ_CP045804.1"/>
</dbReference>
<protein>
    <submittedName>
        <fullName evidence="2">Uncharacterized protein</fullName>
    </submittedName>
</protein>
<sequence length="81" mass="8752">MTRLETHQQVPVTPQERAELRELAAAHGVSPGIFARALLMHARGLLGDPVLAARIDAEKRGRATRSSEAATTAARARWGVK</sequence>
<accession>A0A857LJA6</accession>
<dbReference type="EMBL" id="CP045810">
    <property type="protein sequence ID" value="QHN38213.1"/>
    <property type="molecule type" value="Genomic_DNA"/>
</dbReference>
<gene>
    <name evidence="2" type="ORF">GII30_02580</name>
</gene>
<reference evidence="2" key="1">
    <citation type="journal article" date="2021" name="Nat. Microbiol.">
        <title>Cocultivation of an ultrasmall environmental parasitic bacterium with lytic ability against bacteria associated with wastewater foams.</title>
        <authorList>
            <person name="Batinovic S."/>
            <person name="Rose J.J.A."/>
            <person name="Ratcliffe J."/>
            <person name="Seviour R.J."/>
            <person name="Petrovski S."/>
        </authorList>
    </citation>
    <scope>NUCLEOTIDE SEQUENCE</scope>
    <source>
        <strain evidence="2">CON44</strain>
    </source>
</reference>
<name>A0A857LJA6_9ACTN</name>
<evidence type="ECO:0000313" key="2">
    <source>
        <dbReference type="EMBL" id="QHN38213.1"/>
    </source>
</evidence>
<feature type="compositionally biased region" description="Low complexity" evidence="1">
    <location>
        <begin position="64"/>
        <end position="81"/>
    </location>
</feature>
<dbReference type="AlphaFoldDB" id="A0A857LJA6"/>